<dbReference type="PANTHER" id="PTHR10120">
    <property type="entry name" value="CAAX PRENYL PROTEASE 1"/>
    <property type="match status" value="1"/>
</dbReference>
<feature type="transmembrane region" description="Helical" evidence="12">
    <location>
        <begin position="61"/>
        <end position="80"/>
    </location>
</feature>
<keyword evidence="3" id="KW-0645">Protease</keyword>
<dbReference type="Gene3D" id="3.30.2010.10">
    <property type="entry name" value="Metalloproteases ('zincins'), catalytic domain"/>
    <property type="match status" value="1"/>
</dbReference>
<evidence type="ECO:0000313" key="15">
    <source>
        <dbReference type="EMBL" id="SVA29590.1"/>
    </source>
</evidence>
<keyword evidence="11 12" id="KW-0472">Membrane</keyword>
<dbReference type="InterPro" id="IPR032456">
    <property type="entry name" value="Peptidase_M48_N"/>
</dbReference>
<evidence type="ECO:0000256" key="5">
    <source>
        <dbReference type="ARBA" id="ARBA00022723"/>
    </source>
</evidence>
<name>A0A381UNA3_9ZZZZ</name>
<evidence type="ECO:0000256" key="11">
    <source>
        <dbReference type="ARBA" id="ARBA00023136"/>
    </source>
</evidence>
<accession>A0A381UNA3</accession>
<keyword evidence="10" id="KW-0482">Metalloprotease</keyword>
<reference evidence="15" key="1">
    <citation type="submission" date="2018-05" db="EMBL/GenBank/DDBJ databases">
        <authorList>
            <person name="Lanie J.A."/>
            <person name="Ng W.-L."/>
            <person name="Kazmierczak K.M."/>
            <person name="Andrzejewski T.M."/>
            <person name="Davidsen T.M."/>
            <person name="Wayne K.J."/>
            <person name="Tettelin H."/>
            <person name="Glass J.I."/>
            <person name="Rusch D."/>
            <person name="Podicherti R."/>
            <person name="Tsui H.-C.T."/>
            <person name="Winkler M.E."/>
        </authorList>
    </citation>
    <scope>NUCLEOTIDE SEQUENCE</scope>
</reference>
<feature type="transmembrane region" description="Helical" evidence="12">
    <location>
        <begin position="139"/>
        <end position="157"/>
    </location>
</feature>
<dbReference type="GO" id="GO:0046872">
    <property type="term" value="F:metal ion binding"/>
    <property type="evidence" value="ECO:0007669"/>
    <property type="project" value="UniProtKB-KW"/>
</dbReference>
<evidence type="ECO:0008006" key="16">
    <source>
        <dbReference type="Google" id="ProtNLM"/>
    </source>
</evidence>
<evidence type="ECO:0000256" key="9">
    <source>
        <dbReference type="ARBA" id="ARBA00022989"/>
    </source>
</evidence>
<evidence type="ECO:0000256" key="12">
    <source>
        <dbReference type="SAM" id="Phobius"/>
    </source>
</evidence>
<dbReference type="EMBL" id="UINC01006780">
    <property type="protein sequence ID" value="SVA29590.1"/>
    <property type="molecule type" value="Genomic_DNA"/>
</dbReference>
<proteinExistence type="predicted"/>
<dbReference type="FunFam" id="3.30.2010.10:FF:000002">
    <property type="entry name" value="CAAX prenyl protease"/>
    <property type="match status" value="1"/>
</dbReference>
<evidence type="ECO:0000256" key="8">
    <source>
        <dbReference type="ARBA" id="ARBA00022833"/>
    </source>
</evidence>
<feature type="transmembrane region" description="Helical" evidence="12">
    <location>
        <begin position="92"/>
        <end position="112"/>
    </location>
</feature>
<feature type="transmembrane region" description="Helical" evidence="12">
    <location>
        <begin position="280"/>
        <end position="298"/>
    </location>
</feature>
<dbReference type="GO" id="GO:0071586">
    <property type="term" value="P:CAAX-box protein processing"/>
    <property type="evidence" value="ECO:0007669"/>
    <property type="project" value="InterPro"/>
</dbReference>
<comment type="cofactor">
    <cofactor evidence="1">
        <name>Zn(2+)</name>
        <dbReference type="ChEBI" id="CHEBI:29105"/>
    </cofactor>
</comment>
<feature type="domain" description="Peptidase M48" evidence="13">
    <location>
        <begin position="198"/>
        <end position="402"/>
    </location>
</feature>
<keyword evidence="9 12" id="KW-1133">Transmembrane helix</keyword>
<evidence type="ECO:0000256" key="3">
    <source>
        <dbReference type="ARBA" id="ARBA00022670"/>
    </source>
</evidence>
<dbReference type="AlphaFoldDB" id="A0A381UNA3"/>
<feature type="transmembrane region" description="Helical" evidence="12">
    <location>
        <begin position="318"/>
        <end position="338"/>
    </location>
</feature>
<comment type="subcellular location">
    <subcellularLocation>
        <location evidence="2">Endoplasmic reticulum membrane</location>
        <topology evidence="2">Multi-pass membrane protein</topology>
    </subcellularLocation>
</comment>
<keyword evidence="6" id="KW-0378">Hydrolase</keyword>
<dbReference type="CDD" id="cd07343">
    <property type="entry name" value="M48A_Zmpste24p_like"/>
    <property type="match status" value="1"/>
</dbReference>
<evidence type="ECO:0000256" key="6">
    <source>
        <dbReference type="ARBA" id="ARBA00022801"/>
    </source>
</evidence>
<evidence type="ECO:0000256" key="4">
    <source>
        <dbReference type="ARBA" id="ARBA00022692"/>
    </source>
</evidence>
<protein>
    <recommendedName>
        <fullName evidence="16">Peptidase M48 domain-containing protein</fullName>
    </recommendedName>
</protein>
<organism evidence="15">
    <name type="scientific">marine metagenome</name>
    <dbReference type="NCBI Taxonomy" id="408172"/>
    <lineage>
        <taxon>unclassified sequences</taxon>
        <taxon>metagenomes</taxon>
        <taxon>ecological metagenomes</taxon>
    </lineage>
</organism>
<evidence type="ECO:0000256" key="1">
    <source>
        <dbReference type="ARBA" id="ARBA00001947"/>
    </source>
</evidence>
<evidence type="ECO:0000256" key="10">
    <source>
        <dbReference type="ARBA" id="ARBA00023049"/>
    </source>
</evidence>
<keyword evidence="7" id="KW-0256">Endoplasmic reticulum</keyword>
<sequence>MAALLGEYVLSTTASLLNVRAMSPTVPDEFAGVYDAERYAKSQEYTRVGTQFSLIHNTFRLATLLLFWQFGGFGWFDVLVRSLGVGPVATGLIYLGGLSLVSYVIGMPFNLYSTFNIEERFGFNRTTVRTFVADQLKQLILQVVIGGALVGAVLFFFDWVGSWAWLWCWLTVVIFMVLMQFVAPTWIMPLFNKFTPLELGELRETIMAYARTVKFPLEGLFVIDGSKRSTKANAFFTGFGKRKRIALYDTLIEQQTTEEVVAIVAHEVGHYKRKHVLERMALSIVHTGLMFWLLSFFLEQPALLEAFDVHEPSVYAALLFFGLLFTPVELALSVLVLARSRKNEFEADAFAVTTTAGCEPLVNALKQLSVQNLANLTPHPLTVILGHSHPPLLRRIEMLRAEAAQL</sequence>
<dbReference type="GO" id="GO:0005789">
    <property type="term" value="C:endoplasmic reticulum membrane"/>
    <property type="evidence" value="ECO:0007669"/>
    <property type="project" value="UniProtKB-SubCell"/>
</dbReference>
<dbReference type="Pfam" id="PF16491">
    <property type="entry name" value="Peptidase_M48_N"/>
    <property type="match status" value="1"/>
</dbReference>
<evidence type="ECO:0000259" key="14">
    <source>
        <dbReference type="Pfam" id="PF16491"/>
    </source>
</evidence>
<dbReference type="InterPro" id="IPR001915">
    <property type="entry name" value="Peptidase_M48"/>
</dbReference>
<dbReference type="GO" id="GO:0004222">
    <property type="term" value="F:metalloendopeptidase activity"/>
    <property type="evidence" value="ECO:0007669"/>
    <property type="project" value="InterPro"/>
</dbReference>
<dbReference type="InterPro" id="IPR027057">
    <property type="entry name" value="CAXX_Prtase_1"/>
</dbReference>
<evidence type="ECO:0000256" key="2">
    <source>
        <dbReference type="ARBA" id="ARBA00004477"/>
    </source>
</evidence>
<gene>
    <name evidence="15" type="ORF">METZ01_LOCUS82444</name>
</gene>
<keyword evidence="8" id="KW-0862">Zinc</keyword>
<evidence type="ECO:0000259" key="13">
    <source>
        <dbReference type="Pfam" id="PF01435"/>
    </source>
</evidence>
<feature type="transmembrane region" description="Helical" evidence="12">
    <location>
        <begin position="163"/>
        <end position="183"/>
    </location>
</feature>
<keyword evidence="4 12" id="KW-0812">Transmembrane</keyword>
<feature type="domain" description="CAAX prenyl protease 1 N-terminal" evidence="14">
    <location>
        <begin position="18"/>
        <end position="193"/>
    </location>
</feature>
<evidence type="ECO:0000256" key="7">
    <source>
        <dbReference type="ARBA" id="ARBA00022824"/>
    </source>
</evidence>
<dbReference type="Pfam" id="PF01435">
    <property type="entry name" value="Peptidase_M48"/>
    <property type="match status" value="1"/>
</dbReference>
<keyword evidence="5" id="KW-0479">Metal-binding</keyword>